<keyword evidence="4" id="KW-1185">Reference proteome</keyword>
<accession>A0ABV7VF81</accession>
<sequence>MDTASPPKPPRRMGGWRITALLEIAVFLAGALLLDRYVFASDRFASVQPHPFWIIILLMAAQYGTGEALLAAVASTAALLIGNIPDQPIDQDIYAYILELARNPILWLLTVVFIGEIGRRHRNRIAELSGRLVETEQHIGTLDDAYRKLAAAKTRLEVRVAGQMKTVVSLYQAARAIDRLAPEEVLTGVDQIIRTILDPQQYSVFLLEDGRLQPLITEGWATPEQYGRRFDSNSALFRAVIGQQRMLNASQPEDLDILADEGLMAGPLLSADTGEVFGMVKVEQIGFLDFNLSTVENFRVTCDWIATAYAHALRFRKAEAGSAYDSSRSLFAAGFRERQTRIVLDLARRIGFPVSALRLSVQGAEQLPASRRPEISAAVGQAVHAALRDTDLAFETRASGWDYDVVLPATPHRHATIAGDKLKTELTALLAREHPGLRISIAVHRLYDPPADDRPGAP</sequence>
<keyword evidence="1" id="KW-0812">Transmembrane</keyword>
<protein>
    <submittedName>
        <fullName evidence="3">GAF domain-containing protein</fullName>
    </submittedName>
</protein>
<feature type="transmembrane region" description="Helical" evidence="1">
    <location>
        <begin position="93"/>
        <end position="114"/>
    </location>
</feature>
<evidence type="ECO:0000313" key="3">
    <source>
        <dbReference type="EMBL" id="MFC3674848.1"/>
    </source>
</evidence>
<evidence type="ECO:0000259" key="2">
    <source>
        <dbReference type="Pfam" id="PF13492"/>
    </source>
</evidence>
<organism evidence="3 4">
    <name type="scientific">Ferrovibrio xuzhouensis</name>
    <dbReference type="NCBI Taxonomy" id="1576914"/>
    <lineage>
        <taxon>Bacteria</taxon>
        <taxon>Pseudomonadati</taxon>
        <taxon>Pseudomonadota</taxon>
        <taxon>Alphaproteobacteria</taxon>
        <taxon>Rhodospirillales</taxon>
        <taxon>Rhodospirillaceae</taxon>
        <taxon>Ferrovibrio</taxon>
    </lineage>
</organism>
<dbReference type="SUPFAM" id="SSF55781">
    <property type="entry name" value="GAF domain-like"/>
    <property type="match status" value="1"/>
</dbReference>
<feature type="transmembrane region" description="Helical" evidence="1">
    <location>
        <begin position="51"/>
        <end position="81"/>
    </location>
</feature>
<feature type="domain" description="GAF" evidence="2">
    <location>
        <begin position="182"/>
        <end position="308"/>
    </location>
</feature>
<reference evidence="4" key="1">
    <citation type="journal article" date="2019" name="Int. J. Syst. Evol. Microbiol.">
        <title>The Global Catalogue of Microorganisms (GCM) 10K type strain sequencing project: providing services to taxonomists for standard genome sequencing and annotation.</title>
        <authorList>
            <consortium name="The Broad Institute Genomics Platform"/>
            <consortium name="The Broad Institute Genome Sequencing Center for Infectious Disease"/>
            <person name="Wu L."/>
            <person name="Ma J."/>
        </authorList>
    </citation>
    <scope>NUCLEOTIDE SEQUENCE [LARGE SCALE GENOMIC DNA]</scope>
    <source>
        <strain evidence="4">KCTC 42182</strain>
    </source>
</reference>
<keyword evidence="1" id="KW-0472">Membrane</keyword>
<dbReference type="InterPro" id="IPR029016">
    <property type="entry name" value="GAF-like_dom_sf"/>
</dbReference>
<evidence type="ECO:0000313" key="4">
    <source>
        <dbReference type="Proteomes" id="UP001595711"/>
    </source>
</evidence>
<gene>
    <name evidence="3" type="ORF">ACFOOQ_04780</name>
</gene>
<feature type="transmembrane region" description="Helical" evidence="1">
    <location>
        <begin position="20"/>
        <end position="39"/>
    </location>
</feature>
<dbReference type="Gene3D" id="3.30.450.40">
    <property type="match status" value="1"/>
</dbReference>
<comment type="caution">
    <text evidence="3">The sequence shown here is derived from an EMBL/GenBank/DDBJ whole genome shotgun (WGS) entry which is preliminary data.</text>
</comment>
<name>A0ABV7VF81_9PROT</name>
<dbReference type="InterPro" id="IPR003018">
    <property type="entry name" value="GAF"/>
</dbReference>
<dbReference type="EMBL" id="JBHRYJ010000001">
    <property type="protein sequence ID" value="MFC3674848.1"/>
    <property type="molecule type" value="Genomic_DNA"/>
</dbReference>
<evidence type="ECO:0000256" key="1">
    <source>
        <dbReference type="SAM" id="Phobius"/>
    </source>
</evidence>
<dbReference type="Pfam" id="PF13492">
    <property type="entry name" value="GAF_3"/>
    <property type="match status" value="1"/>
</dbReference>
<proteinExistence type="predicted"/>
<keyword evidence="1" id="KW-1133">Transmembrane helix</keyword>
<dbReference type="Proteomes" id="UP001595711">
    <property type="component" value="Unassembled WGS sequence"/>
</dbReference>